<keyword evidence="1" id="KW-0812">Transmembrane</keyword>
<reference evidence="2" key="1">
    <citation type="submission" date="2023-02" db="EMBL/GenBank/DDBJ databases">
        <title>Nocardiopsis ansamitocini NBRC 112285.</title>
        <authorList>
            <person name="Ichikawa N."/>
            <person name="Sato H."/>
            <person name="Tonouchi N."/>
        </authorList>
    </citation>
    <scope>NUCLEOTIDE SEQUENCE</scope>
    <source>
        <strain evidence="2">NBRC 112285</strain>
    </source>
</reference>
<keyword evidence="1" id="KW-1133">Transmembrane helix</keyword>
<dbReference type="EMBL" id="BSQG01000014">
    <property type="protein sequence ID" value="GLU50398.1"/>
    <property type="molecule type" value="Genomic_DNA"/>
</dbReference>
<evidence type="ECO:0000313" key="3">
    <source>
        <dbReference type="Proteomes" id="UP001165092"/>
    </source>
</evidence>
<organism evidence="2 3">
    <name type="scientific">Nocardiopsis ansamitocini</name>
    <dbReference type="NCBI Taxonomy" id="1670832"/>
    <lineage>
        <taxon>Bacteria</taxon>
        <taxon>Bacillati</taxon>
        <taxon>Actinomycetota</taxon>
        <taxon>Actinomycetes</taxon>
        <taxon>Streptosporangiales</taxon>
        <taxon>Nocardiopsidaceae</taxon>
        <taxon>Nocardiopsis</taxon>
    </lineage>
</organism>
<comment type="caution">
    <text evidence="2">The sequence shown here is derived from an EMBL/GenBank/DDBJ whole genome shotgun (WGS) entry which is preliminary data.</text>
</comment>
<sequence length="69" mass="7622">MSESRKPEETPIDGVGTLSLLISGMMVWGGAGWLVDRLTDHQALFLPIGILFGLGLAMYMLFARLHPRH</sequence>
<gene>
    <name evidence="2" type="ORF">Nans01_47490</name>
</gene>
<dbReference type="RefSeq" id="WP_285761926.1">
    <property type="nucleotide sequence ID" value="NZ_BSQG01000014.1"/>
</dbReference>
<dbReference type="Proteomes" id="UP001165092">
    <property type="component" value="Unassembled WGS sequence"/>
</dbReference>
<accession>A0A9W6PBA3</accession>
<dbReference type="AlphaFoldDB" id="A0A9W6PBA3"/>
<keyword evidence="1" id="KW-0472">Membrane</keyword>
<protein>
    <recommendedName>
        <fullName evidence="4">ATP synthase protein I</fullName>
    </recommendedName>
</protein>
<proteinExistence type="predicted"/>
<feature type="transmembrane region" description="Helical" evidence="1">
    <location>
        <begin position="12"/>
        <end position="31"/>
    </location>
</feature>
<keyword evidence="3" id="KW-1185">Reference proteome</keyword>
<evidence type="ECO:0000256" key="1">
    <source>
        <dbReference type="SAM" id="Phobius"/>
    </source>
</evidence>
<evidence type="ECO:0000313" key="2">
    <source>
        <dbReference type="EMBL" id="GLU50398.1"/>
    </source>
</evidence>
<feature type="transmembrane region" description="Helical" evidence="1">
    <location>
        <begin position="43"/>
        <end position="62"/>
    </location>
</feature>
<evidence type="ECO:0008006" key="4">
    <source>
        <dbReference type="Google" id="ProtNLM"/>
    </source>
</evidence>
<name>A0A9W6PBA3_9ACTN</name>